<sequence>MGINTALSFTAATRKKARLFGCIKELQLYYKAQATLYFSHCATTRDSPNCRGVFGSHLATINH</sequence>
<gene>
    <name evidence="1" type="ORF">DPMN_078631</name>
</gene>
<name>A0A9D4BQF1_DREPO</name>
<organism evidence="1 2">
    <name type="scientific">Dreissena polymorpha</name>
    <name type="common">Zebra mussel</name>
    <name type="synonym">Mytilus polymorpha</name>
    <dbReference type="NCBI Taxonomy" id="45954"/>
    <lineage>
        <taxon>Eukaryota</taxon>
        <taxon>Metazoa</taxon>
        <taxon>Spiralia</taxon>
        <taxon>Lophotrochozoa</taxon>
        <taxon>Mollusca</taxon>
        <taxon>Bivalvia</taxon>
        <taxon>Autobranchia</taxon>
        <taxon>Heteroconchia</taxon>
        <taxon>Euheterodonta</taxon>
        <taxon>Imparidentia</taxon>
        <taxon>Neoheterodontei</taxon>
        <taxon>Myida</taxon>
        <taxon>Dreissenoidea</taxon>
        <taxon>Dreissenidae</taxon>
        <taxon>Dreissena</taxon>
    </lineage>
</organism>
<dbReference type="AlphaFoldDB" id="A0A9D4BQF1"/>
<proteinExistence type="predicted"/>
<dbReference type="EMBL" id="JAIWYP010000015">
    <property type="protein sequence ID" value="KAH3703593.1"/>
    <property type="molecule type" value="Genomic_DNA"/>
</dbReference>
<keyword evidence="2" id="KW-1185">Reference proteome</keyword>
<comment type="caution">
    <text evidence="1">The sequence shown here is derived from an EMBL/GenBank/DDBJ whole genome shotgun (WGS) entry which is preliminary data.</text>
</comment>
<evidence type="ECO:0000313" key="1">
    <source>
        <dbReference type="EMBL" id="KAH3703593.1"/>
    </source>
</evidence>
<accession>A0A9D4BQF1</accession>
<evidence type="ECO:0000313" key="2">
    <source>
        <dbReference type="Proteomes" id="UP000828390"/>
    </source>
</evidence>
<reference evidence="1" key="1">
    <citation type="journal article" date="2019" name="bioRxiv">
        <title>The Genome of the Zebra Mussel, Dreissena polymorpha: A Resource for Invasive Species Research.</title>
        <authorList>
            <person name="McCartney M.A."/>
            <person name="Auch B."/>
            <person name="Kono T."/>
            <person name="Mallez S."/>
            <person name="Zhang Y."/>
            <person name="Obille A."/>
            <person name="Becker A."/>
            <person name="Abrahante J.E."/>
            <person name="Garbe J."/>
            <person name="Badalamenti J.P."/>
            <person name="Herman A."/>
            <person name="Mangelson H."/>
            <person name="Liachko I."/>
            <person name="Sullivan S."/>
            <person name="Sone E.D."/>
            <person name="Koren S."/>
            <person name="Silverstein K.A.T."/>
            <person name="Beckman K.B."/>
            <person name="Gohl D.M."/>
        </authorList>
    </citation>
    <scope>NUCLEOTIDE SEQUENCE</scope>
    <source>
        <strain evidence="1">Duluth1</strain>
        <tissue evidence="1">Whole animal</tissue>
    </source>
</reference>
<reference evidence="1" key="2">
    <citation type="submission" date="2020-11" db="EMBL/GenBank/DDBJ databases">
        <authorList>
            <person name="McCartney M.A."/>
            <person name="Auch B."/>
            <person name="Kono T."/>
            <person name="Mallez S."/>
            <person name="Becker A."/>
            <person name="Gohl D.M."/>
            <person name="Silverstein K.A.T."/>
            <person name="Koren S."/>
            <person name="Bechman K.B."/>
            <person name="Herman A."/>
            <person name="Abrahante J.E."/>
            <person name="Garbe J."/>
        </authorList>
    </citation>
    <scope>NUCLEOTIDE SEQUENCE</scope>
    <source>
        <strain evidence="1">Duluth1</strain>
        <tissue evidence="1">Whole animal</tissue>
    </source>
</reference>
<protein>
    <submittedName>
        <fullName evidence="1">Uncharacterized protein</fullName>
    </submittedName>
</protein>
<dbReference type="Proteomes" id="UP000828390">
    <property type="component" value="Unassembled WGS sequence"/>
</dbReference>